<proteinExistence type="predicted"/>
<gene>
    <name evidence="4" type="primary">LOC108559916</name>
</gene>
<protein>
    <submittedName>
        <fullName evidence="4">Uncharacterized protein LOC108559916</fullName>
    </submittedName>
</protein>
<dbReference type="GeneID" id="108559916"/>
<evidence type="ECO:0000256" key="1">
    <source>
        <dbReference type="SAM" id="Phobius"/>
    </source>
</evidence>
<keyword evidence="2" id="KW-0732">Signal</keyword>
<evidence type="ECO:0000256" key="2">
    <source>
        <dbReference type="SAM" id="SignalP"/>
    </source>
</evidence>
<keyword evidence="1" id="KW-0812">Transmembrane</keyword>
<name>A0ABM1MDZ1_NICVS</name>
<organism evidence="3 4">
    <name type="scientific">Nicrophorus vespilloides</name>
    <name type="common">Boreal carrion beetle</name>
    <dbReference type="NCBI Taxonomy" id="110193"/>
    <lineage>
        <taxon>Eukaryota</taxon>
        <taxon>Metazoa</taxon>
        <taxon>Ecdysozoa</taxon>
        <taxon>Arthropoda</taxon>
        <taxon>Hexapoda</taxon>
        <taxon>Insecta</taxon>
        <taxon>Pterygota</taxon>
        <taxon>Neoptera</taxon>
        <taxon>Endopterygota</taxon>
        <taxon>Coleoptera</taxon>
        <taxon>Polyphaga</taxon>
        <taxon>Staphyliniformia</taxon>
        <taxon>Silphidae</taxon>
        <taxon>Nicrophorinae</taxon>
        <taxon>Nicrophorus</taxon>
    </lineage>
</organism>
<feature type="chain" id="PRO_5046963790" evidence="2">
    <location>
        <begin position="23"/>
        <end position="201"/>
    </location>
</feature>
<accession>A0ABM1MDZ1</accession>
<sequence length="201" mass="23096">MMRSSMMMMMLFAVFFVASAAAISLLTDDDYATGPLYSPKFKHICDRQSECPAGFDCMGYRCICRKIWDRKTRRCLEFPTTMIPNVISTPMLNAVPNAMSTAIPPDMIGSTEIDTITAATTTQAAVEKQEEFSIRKMLYRFFRTILAFVVYFICATLISMLIIACYLKLMDIPRWNYMCQAVKQLWNNLWSRCTRSEPEDI</sequence>
<feature type="transmembrane region" description="Helical" evidence="1">
    <location>
        <begin position="145"/>
        <end position="167"/>
    </location>
</feature>
<keyword evidence="1" id="KW-0472">Membrane</keyword>
<keyword evidence="1" id="KW-1133">Transmembrane helix</keyword>
<evidence type="ECO:0000313" key="4">
    <source>
        <dbReference type="RefSeq" id="XP_017772791.1"/>
    </source>
</evidence>
<dbReference type="Proteomes" id="UP000695000">
    <property type="component" value="Unplaced"/>
</dbReference>
<dbReference type="RefSeq" id="XP_017772791.1">
    <property type="nucleotide sequence ID" value="XM_017917302.1"/>
</dbReference>
<evidence type="ECO:0000313" key="3">
    <source>
        <dbReference type="Proteomes" id="UP000695000"/>
    </source>
</evidence>
<keyword evidence="3" id="KW-1185">Reference proteome</keyword>
<reference evidence="4" key="1">
    <citation type="submission" date="2025-08" db="UniProtKB">
        <authorList>
            <consortium name="RefSeq"/>
        </authorList>
    </citation>
    <scope>IDENTIFICATION</scope>
    <source>
        <tissue evidence="4">Whole Larva</tissue>
    </source>
</reference>
<feature type="signal peptide" evidence="2">
    <location>
        <begin position="1"/>
        <end position="22"/>
    </location>
</feature>